<gene>
    <name evidence="2" type="ORF">N44_01664</name>
</gene>
<dbReference type="SUPFAM" id="SSF89550">
    <property type="entry name" value="PHP domain-like"/>
    <property type="match status" value="1"/>
</dbReference>
<dbReference type="RefSeq" id="WP_045358692.1">
    <property type="nucleotide sequence ID" value="NZ_BBPA01000031.1"/>
</dbReference>
<protein>
    <submittedName>
        <fullName evidence="2">PHP family metal-dependent phosphoesterase</fullName>
    </submittedName>
</protein>
<dbReference type="EMBL" id="BBPA01000031">
    <property type="protein sequence ID" value="GAL92977.1"/>
    <property type="molecule type" value="Genomic_DNA"/>
</dbReference>
<dbReference type="Proteomes" id="UP000030321">
    <property type="component" value="Unassembled WGS sequence"/>
</dbReference>
<dbReference type="SMART" id="SM00481">
    <property type="entry name" value="POLIIIAc"/>
    <property type="match status" value="1"/>
</dbReference>
<reference evidence="3" key="1">
    <citation type="journal article" date="2015" name="Genome">
        <title>Whole Genome Sequence of the Non-Microcystin-Producing Microcystis aeruginosa Strain NIES-44.</title>
        <authorList>
            <person name="Okano K."/>
            <person name="Miyata N."/>
            <person name="Ozaki Y."/>
        </authorList>
    </citation>
    <scope>NUCLEOTIDE SEQUENCE [LARGE SCALE GENOMIC DNA]</scope>
    <source>
        <strain evidence="3">NIES-44</strain>
    </source>
</reference>
<dbReference type="InterPro" id="IPR004013">
    <property type="entry name" value="PHP_dom"/>
</dbReference>
<sequence length="227" mass="25089">MVVSATIPPLAQDTLALKAVWANIGYDSCPHHYNFHLHTHCSDGQMSPQDLMRQALDIGLKGLAITDHHSIKGYQQAQIWLENQHLKGSLPHLWTGVEITANLLETEVHILGYGFDPAHTVLTPYLQRAKPEGDFALASRVINSLQQAGALVVLAHPFRYHRPAADLVAAAVELGIDGIEAFYAYGNPKPWLPSQRETEQALALSRQYQLFATCSTDSHGKSLLQRI</sequence>
<feature type="domain" description="Polymerase/histidinol phosphatase N-terminal" evidence="1">
    <location>
        <begin position="33"/>
        <end position="103"/>
    </location>
</feature>
<name>A0A0A1VT48_MICAE</name>
<evidence type="ECO:0000313" key="3">
    <source>
        <dbReference type="Proteomes" id="UP000030321"/>
    </source>
</evidence>
<dbReference type="PANTHER" id="PTHR42924:SF3">
    <property type="entry name" value="POLYMERASE_HISTIDINOL PHOSPHATASE N-TERMINAL DOMAIN-CONTAINING PROTEIN"/>
    <property type="match status" value="1"/>
</dbReference>
<dbReference type="Pfam" id="PF02811">
    <property type="entry name" value="PHP"/>
    <property type="match status" value="1"/>
</dbReference>
<comment type="caution">
    <text evidence="2">The sequence shown here is derived from an EMBL/GenBank/DDBJ whole genome shotgun (WGS) entry which is preliminary data.</text>
</comment>
<dbReference type="CDD" id="cd07438">
    <property type="entry name" value="PHP_HisPPase_AMP"/>
    <property type="match status" value="1"/>
</dbReference>
<dbReference type="InterPro" id="IPR016195">
    <property type="entry name" value="Pol/histidinol_Pase-like"/>
</dbReference>
<dbReference type="GO" id="GO:0004534">
    <property type="term" value="F:5'-3' RNA exonuclease activity"/>
    <property type="evidence" value="ECO:0007669"/>
    <property type="project" value="TreeGrafter"/>
</dbReference>
<dbReference type="InterPro" id="IPR003141">
    <property type="entry name" value="Pol/His_phosphatase_N"/>
</dbReference>
<dbReference type="PANTHER" id="PTHR42924">
    <property type="entry name" value="EXONUCLEASE"/>
    <property type="match status" value="1"/>
</dbReference>
<dbReference type="GO" id="GO:0035312">
    <property type="term" value="F:5'-3' DNA exonuclease activity"/>
    <property type="evidence" value="ECO:0007669"/>
    <property type="project" value="TreeGrafter"/>
</dbReference>
<accession>A0A0A1VT48</accession>
<dbReference type="InterPro" id="IPR052018">
    <property type="entry name" value="PHP_domain"/>
</dbReference>
<evidence type="ECO:0000313" key="2">
    <source>
        <dbReference type="EMBL" id="GAL92977.1"/>
    </source>
</evidence>
<dbReference type="Gene3D" id="3.20.20.140">
    <property type="entry name" value="Metal-dependent hydrolases"/>
    <property type="match status" value="1"/>
</dbReference>
<evidence type="ECO:0000259" key="1">
    <source>
        <dbReference type="SMART" id="SM00481"/>
    </source>
</evidence>
<dbReference type="AlphaFoldDB" id="A0A0A1VT48"/>
<organism evidence="2 3">
    <name type="scientific">Microcystis aeruginosa NIES-44</name>
    <dbReference type="NCBI Taxonomy" id="449439"/>
    <lineage>
        <taxon>Bacteria</taxon>
        <taxon>Bacillati</taxon>
        <taxon>Cyanobacteriota</taxon>
        <taxon>Cyanophyceae</taxon>
        <taxon>Oscillatoriophycideae</taxon>
        <taxon>Chroococcales</taxon>
        <taxon>Microcystaceae</taxon>
        <taxon>Microcystis</taxon>
    </lineage>
</organism>
<proteinExistence type="predicted"/>